<name>A0A6J1LPE9_DROHY</name>
<proteinExistence type="predicted"/>
<accession>A0A6J1LPE9</accession>
<gene>
    <name evidence="3" type="primary">LOC111596701</name>
</gene>
<dbReference type="OrthoDB" id="7739595at2759"/>
<dbReference type="CTD" id="8673993"/>
<dbReference type="GeneID" id="111596701"/>
<evidence type="ECO:0000313" key="2">
    <source>
        <dbReference type="Proteomes" id="UP000504633"/>
    </source>
</evidence>
<dbReference type="AlphaFoldDB" id="A0A6J1LPE9"/>
<dbReference type="Proteomes" id="UP000504633">
    <property type="component" value="Unplaced"/>
</dbReference>
<evidence type="ECO:0000313" key="3">
    <source>
        <dbReference type="RefSeq" id="XP_023166788.1"/>
    </source>
</evidence>
<protein>
    <submittedName>
        <fullName evidence="3">Uncharacterized protein LOC111596701</fullName>
    </submittedName>
</protein>
<evidence type="ECO:0000256" key="1">
    <source>
        <dbReference type="SAM" id="Phobius"/>
    </source>
</evidence>
<keyword evidence="1" id="KW-0812">Transmembrane</keyword>
<organism evidence="2 3">
    <name type="scientific">Drosophila hydei</name>
    <name type="common">Fruit fly</name>
    <dbReference type="NCBI Taxonomy" id="7224"/>
    <lineage>
        <taxon>Eukaryota</taxon>
        <taxon>Metazoa</taxon>
        <taxon>Ecdysozoa</taxon>
        <taxon>Arthropoda</taxon>
        <taxon>Hexapoda</taxon>
        <taxon>Insecta</taxon>
        <taxon>Pterygota</taxon>
        <taxon>Neoptera</taxon>
        <taxon>Endopterygota</taxon>
        <taxon>Diptera</taxon>
        <taxon>Brachycera</taxon>
        <taxon>Muscomorpha</taxon>
        <taxon>Ephydroidea</taxon>
        <taxon>Drosophilidae</taxon>
        <taxon>Drosophila</taxon>
    </lineage>
</organism>
<feature type="transmembrane region" description="Helical" evidence="1">
    <location>
        <begin position="6"/>
        <end position="26"/>
    </location>
</feature>
<dbReference type="RefSeq" id="XP_023166788.1">
    <property type="nucleotide sequence ID" value="XM_023311020.2"/>
</dbReference>
<reference evidence="3" key="1">
    <citation type="submission" date="2025-08" db="UniProtKB">
        <authorList>
            <consortium name="RefSeq"/>
        </authorList>
    </citation>
    <scope>IDENTIFICATION</scope>
    <source>
        <strain evidence="3">15085-1641.00</strain>
        <tissue evidence="3">Whole body</tissue>
    </source>
</reference>
<dbReference type="OMA" id="GPFVQGM"/>
<dbReference type="KEGG" id="dhe:111596701"/>
<keyword evidence="1" id="KW-0472">Membrane</keyword>
<keyword evidence="2" id="KW-1185">Reference proteome</keyword>
<sequence length="114" mass="13011">MVGPFMQGILLIGIIYWYSKSMMSMINDYYRSEFQRKLQAAGEAKAVEETPLNVDNFMDYVRELETKEQPTKQAVPSSIKPLNIGQTKKLLYFLYITGVYRLPDLCNAADSAIS</sequence>
<keyword evidence="1" id="KW-1133">Transmembrane helix</keyword>